<keyword evidence="4" id="KW-1185">Reference proteome</keyword>
<organism evidence="3 4">
    <name type="scientific">Chloropicon roscoffensis</name>
    <dbReference type="NCBI Taxonomy" id="1461544"/>
    <lineage>
        <taxon>Eukaryota</taxon>
        <taxon>Viridiplantae</taxon>
        <taxon>Chlorophyta</taxon>
        <taxon>Chloropicophyceae</taxon>
        <taxon>Chloropicales</taxon>
        <taxon>Chloropicaceae</taxon>
        <taxon>Chloropicon</taxon>
    </lineage>
</organism>
<dbReference type="SUPFAM" id="SSF55166">
    <property type="entry name" value="Hedgehog/DD-peptidase"/>
    <property type="match status" value="1"/>
</dbReference>
<keyword evidence="3" id="KW-0121">Carboxypeptidase</keyword>
<evidence type="ECO:0000256" key="1">
    <source>
        <dbReference type="SAM" id="MobiDB-lite"/>
    </source>
</evidence>
<dbReference type="PANTHER" id="PTHR34385">
    <property type="entry name" value="D-ALANYL-D-ALANINE CARBOXYPEPTIDASE"/>
    <property type="match status" value="1"/>
</dbReference>
<accession>A0AAX4PB98</accession>
<reference evidence="3 4" key="1">
    <citation type="submission" date="2024-03" db="EMBL/GenBank/DDBJ databases">
        <title>Complete genome sequence of the green alga Chloropicon roscoffensis RCC1871.</title>
        <authorList>
            <person name="Lemieux C."/>
            <person name="Pombert J.-F."/>
            <person name="Otis C."/>
            <person name="Turmel M."/>
        </authorList>
    </citation>
    <scope>NUCLEOTIDE SEQUENCE [LARGE SCALE GENOMIC DNA]</scope>
    <source>
        <strain evidence="3 4">RCC1871</strain>
    </source>
</reference>
<feature type="compositionally biased region" description="Gly residues" evidence="1">
    <location>
        <begin position="155"/>
        <end position="164"/>
    </location>
</feature>
<keyword evidence="3" id="KW-0645">Protease</keyword>
<feature type="region of interest" description="Disordered" evidence="1">
    <location>
        <begin position="20"/>
        <end position="88"/>
    </location>
</feature>
<dbReference type="InterPro" id="IPR003709">
    <property type="entry name" value="VanY-like_core_dom"/>
</dbReference>
<sequence length="378" mass="41412">MVGLGGTCTASPSLARRAVVVRASGQGPRGSGRSKDHLARRASETTSDAEAFDQERARERRIEEKFRGKSSARGSVRRGDEDAADGGEEALPFFEGSLLPEPKEALESYSSSYRVRQPGVQAMSPEEARAPFPSSSAVAPDEPVYVKRRGRGHGSRAGTGGGGRSKLGAIAVASVGGLVCALSLLSHSGKQTTQRTIDSQQLTMSTLQSEVDKGTDKLFGHHRHVECERSKLVPIQGAYRTELLRPSAARAFEEMQADARRDGVALHLVSGFRSVGHQEDLYFGVKAERAQSSRERAMVSAPPGFSEHHTGYALDICDETLSLDESFASTRAYRWLQRNARSYNFELSFPQNGEVTFEPWHWRFEGETEAIEQFYGRD</sequence>
<gene>
    <name evidence="3" type="ORF">HKI87_07g50280</name>
</gene>
<feature type="compositionally biased region" description="Basic and acidic residues" evidence="1">
    <location>
        <begin position="53"/>
        <end position="67"/>
    </location>
</feature>
<dbReference type="Proteomes" id="UP001472866">
    <property type="component" value="Chromosome 07"/>
</dbReference>
<dbReference type="CDD" id="cd14852">
    <property type="entry name" value="LD-carboxypeptidase"/>
    <property type="match status" value="1"/>
</dbReference>
<dbReference type="InterPro" id="IPR052179">
    <property type="entry name" value="DD-CPase-like"/>
</dbReference>
<dbReference type="EMBL" id="CP151507">
    <property type="protein sequence ID" value="WZN63479.1"/>
    <property type="molecule type" value="Genomic_DNA"/>
</dbReference>
<dbReference type="GO" id="GO:0006508">
    <property type="term" value="P:proteolysis"/>
    <property type="evidence" value="ECO:0007669"/>
    <property type="project" value="InterPro"/>
</dbReference>
<dbReference type="InterPro" id="IPR058193">
    <property type="entry name" value="VanY/YodJ_core_dom"/>
</dbReference>
<name>A0AAX4PB98_9CHLO</name>
<keyword evidence="3" id="KW-0378">Hydrolase</keyword>
<evidence type="ECO:0000313" key="4">
    <source>
        <dbReference type="Proteomes" id="UP001472866"/>
    </source>
</evidence>
<proteinExistence type="predicted"/>
<dbReference type="AlphaFoldDB" id="A0AAX4PB98"/>
<dbReference type="Gene3D" id="3.30.1380.10">
    <property type="match status" value="1"/>
</dbReference>
<dbReference type="GO" id="GO:0004180">
    <property type="term" value="F:carboxypeptidase activity"/>
    <property type="evidence" value="ECO:0007669"/>
    <property type="project" value="UniProtKB-KW"/>
</dbReference>
<evidence type="ECO:0000259" key="2">
    <source>
        <dbReference type="Pfam" id="PF02557"/>
    </source>
</evidence>
<dbReference type="Pfam" id="PF02557">
    <property type="entry name" value="VanY"/>
    <property type="match status" value="1"/>
</dbReference>
<dbReference type="InterPro" id="IPR009045">
    <property type="entry name" value="Zn_M74/Hedgehog-like"/>
</dbReference>
<protein>
    <submittedName>
        <fullName evidence="3">D-alanyl-D-alanine carboxypeptidase</fullName>
    </submittedName>
</protein>
<feature type="compositionally biased region" description="Basic and acidic residues" evidence="1">
    <location>
        <begin position="33"/>
        <end position="43"/>
    </location>
</feature>
<feature type="domain" description="D-alanyl-D-alanine carboxypeptidase-like core" evidence="2">
    <location>
        <begin position="243"/>
        <end position="366"/>
    </location>
</feature>
<evidence type="ECO:0000313" key="3">
    <source>
        <dbReference type="EMBL" id="WZN63479.1"/>
    </source>
</evidence>
<feature type="region of interest" description="Disordered" evidence="1">
    <location>
        <begin position="120"/>
        <end position="164"/>
    </location>
</feature>
<dbReference type="PANTHER" id="PTHR34385:SF1">
    <property type="entry name" value="PEPTIDOGLYCAN L-ALANYL-D-GLUTAMATE ENDOPEPTIDASE CWLK"/>
    <property type="match status" value="1"/>
</dbReference>